<keyword evidence="5 10" id="KW-0378">Hydrolase</keyword>
<feature type="transmembrane region" description="Helical" evidence="8">
    <location>
        <begin position="179"/>
        <end position="200"/>
    </location>
</feature>
<dbReference type="InterPro" id="IPR014346">
    <property type="entry name" value="Prenyl_protease-related"/>
</dbReference>
<feature type="transmembrane region" description="Helical" evidence="8">
    <location>
        <begin position="287"/>
        <end position="308"/>
    </location>
</feature>
<keyword evidence="7 8" id="KW-0472">Membrane</keyword>
<feature type="transmembrane region" description="Helical" evidence="8">
    <location>
        <begin position="418"/>
        <end position="438"/>
    </location>
</feature>
<feature type="transmembrane region" description="Helical" evidence="8">
    <location>
        <begin position="248"/>
        <end position="275"/>
    </location>
</feature>
<dbReference type="NCBIfam" id="TIGR03008">
    <property type="entry name" value="pepcterm_CAAX"/>
    <property type="match status" value="1"/>
</dbReference>
<dbReference type="NCBIfam" id="TIGR04178">
    <property type="entry name" value="exo_archaeo"/>
    <property type="match status" value="1"/>
</dbReference>
<dbReference type="RefSeq" id="WP_406649658.1">
    <property type="nucleotide sequence ID" value="NZ_CP123584.1"/>
</dbReference>
<feature type="transmembrane region" description="Helical" evidence="8">
    <location>
        <begin position="389"/>
        <end position="406"/>
    </location>
</feature>
<proteinExistence type="predicted"/>
<dbReference type="InterPro" id="IPR026420">
    <property type="entry name" value="Exo_VPEID"/>
</dbReference>
<keyword evidence="2" id="KW-1003">Cell membrane</keyword>
<protein>
    <submittedName>
        <fullName evidence="10">Exosortase E/protease, VPEID-CTERM system</fullName>
        <ecNumber evidence="10">3.4.22.-</ecNumber>
    </submittedName>
</protein>
<dbReference type="InterPro" id="IPR026392">
    <property type="entry name" value="Exo/Archaeosortase_dom"/>
</dbReference>
<organism evidence="10 11">
    <name type="scientific">Aliisedimentitalea scapharcae</name>
    <dbReference type="NCBI Taxonomy" id="1524259"/>
    <lineage>
        <taxon>Bacteria</taxon>
        <taxon>Pseudomonadati</taxon>
        <taxon>Pseudomonadota</taxon>
        <taxon>Alphaproteobacteria</taxon>
        <taxon>Rhodobacterales</taxon>
        <taxon>Roseobacteraceae</taxon>
        <taxon>Aliisedimentitalea</taxon>
    </lineage>
</organism>
<feature type="transmembrane region" description="Helical" evidence="8">
    <location>
        <begin position="150"/>
        <end position="173"/>
    </location>
</feature>
<feature type="transmembrane region" description="Helical" evidence="8">
    <location>
        <begin position="359"/>
        <end position="377"/>
    </location>
</feature>
<feature type="transmembrane region" description="Helical" evidence="8">
    <location>
        <begin position="334"/>
        <end position="352"/>
    </location>
</feature>
<evidence type="ECO:0000313" key="10">
    <source>
        <dbReference type="EMBL" id="WZK90691.1"/>
    </source>
</evidence>
<dbReference type="InterPro" id="IPR052710">
    <property type="entry name" value="CAAX_protease"/>
</dbReference>
<dbReference type="Proteomes" id="UP001623232">
    <property type="component" value="Chromosome"/>
</dbReference>
<evidence type="ECO:0000256" key="4">
    <source>
        <dbReference type="ARBA" id="ARBA00022692"/>
    </source>
</evidence>
<feature type="transmembrane region" description="Helical" evidence="8">
    <location>
        <begin position="116"/>
        <end position="138"/>
    </location>
</feature>
<keyword evidence="4 8" id="KW-0812">Transmembrane</keyword>
<dbReference type="GO" id="GO:0016787">
    <property type="term" value="F:hydrolase activity"/>
    <property type="evidence" value="ECO:0007669"/>
    <property type="project" value="UniProtKB-KW"/>
</dbReference>
<dbReference type="NCBIfam" id="TIGR04162">
    <property type="entry name" value="exo_VPEID"/>
    <property type="match status" value="1"/>
</dbReference>
<keyword evidence="6 8" id="KW-1133">Transmembrane helix</keyword>
<evidence type="ECO:0000256" key="6">
    <source>
        <dbReference type="ARBA" id="ARBA00022989"/>
    </source>
</evidence>
<dbReference type="InterPro" id="IPR019127">
    <property type="entry name" value="Exosortase"/>
</dbReference>
<dbReference type="EC" id="3.4.22.-" evidence="10"/>
<feature type="transmembrane region" description="Helical" evidence="8">
    <location>
        <begin position="5"/>
        <end position="26"/>
    </location>
</feature>
<evidence type="ECO:0000256" key="8">
    <source>
        <dbReference type="SAM" id="Phobius"/>
    </source>
</evidence>
<accession>A0ABZ2XX61</accession>
<dbReference type="Pfam" id="PF02517">
    <property type="entry name" value="Rce1-like"/>
    <property type="match status" value="1"/>
</dbReference>
<evidence type="ECO:0000256" key="7">
    <source>
        <dbReference type="ARBA" id="ARBA00023136"/>
    </source>
</evidence>
<dbReference type="PANTHER" id="PTHR36435:SF1">
    <property type="entry name" value="CAAX AMINO TERMINAL PROTEASE FAMILY PROTEIN"/>
    <property type="match status" value="1"/>
</dbReference>
<dbReference type="InterPro" id="IPR003675">
    <property type="entry name" value="Rce1/LyrA-like_dom"/>
</dbReference>
<evidence type="ECO:0000259" key="9">
    <source>
        <dbReference type="Pfam" id="PF02517"/>
    </source>
</evidence>
<dbReference type="Pfam" id="PF09721">
    <property type="entry name" value="Exosortase_EpsH"/>
    <property type="match status" value="1"/>
</dbReference>
<reference evidence="10 11" key="1">
    <citation type="submission" date="2023-04" db="EMBL/GenBank/DDBJ databases">
        <title>Complete genome sequence of Alisedimentitalea scapharcae.</title>
        <authorList>
            <person name="Rong J.-C."/>
            <person name="Yi M.-L."/>
            <person name="Zhao Q."/>
        </authorList>
    </citation>
    <scope>NUCLEOTIDE SEQUENCE [LARGE SCALE GENOMIC DNA]</scope>
    <source>
        <strain evidence="10 11">KCTC 42119</strain>
    </source>
</reference>
<evidence type="ECO:0000256" key="2">
    <source>
        <dbReference type="ARBA" id="ARBA00022475"/>
    </source>
</evidence>
<evidence type="ECO:0000256" key="5">
    <source>
        <dbReference type="ARBA" id="ARBA00022801"/>
    </source>
</evidence>
<keyword evidence="11" id="KW-1185">Reference proteome</keyword>
<feature type="transmembrane region" description="Helical" evidence="8">
    <location>
        <begin position="83"/>
        <end position="104"/>
    </location>
</feature>
<feature type="transmembrane region" description="Helical" evidence="8">
    <location>
        <begin position="212"/>
        <end position="236"/>
    </location>
</feature>
<gene>
    <name evidence="10" type="primary">xrtE</name>
    <name evidence="10" type="ORF">QEZ52_09135</name>
</gene>
<feature type="domain" description="CAAX prenyl protease 2/Lysostaphin resistance protein A-like" evidence="9">
    <location>
        <begin position="427"/>
        <end position="512"/>
    </location>
</feature>
<name>A0ABZ2XX61_9RHOB</name>
<dbReference type="PANTHER" id="PTHR36435">
    <property type="entry name" value="SLR1288 PROTEIN"/>
    <property type="match status" value="1"/>
</dbReference>
<evidence type="ECO:0000256" key="3">
    <source>
        <dbReference type="ARBA" id="ARBA00022670"/>
    </source>
</evidence>
<comment type="subcellular location">
    <subcellularLocation>
        <location evidence="1">Cell membrane</location>
        <topology evidence="1">Multi-pass membrane protein</topology>
    </subcellularLocation>
</comment>
<sequence>MSNRIYWIMGLFALEVLAIVLVFQVFSSVECRLTDIETACRVLRSALIRMMCLGVGLGVLIWFRPQLRRQVVQSAAVRPRDELGLWSFVHLVGLVLIFLPWLSADANTLNGTFPTYFLSLALGGVCAAVGGVFMVLSWRDVVRFGRAGGVALAVVVLIALVIPDFAAVLAPLWWSLNGLLLATFYGVAVVLSALGNDVTLNPDASIIGTGDFFVGVADTCSGIEGFALTAGFFAIYSMLMRDTVKLGLFWGLIFPIALLISWFFNVLRIAGLILIGEYVSPDLAVNGFHSFAGWLFFTLLALGVLWVVQAMPSLHRASAATPDKDLPPLTEDTTAAFIVPFIVFMVSGLFAQTFWQYPVLAYPVQMAAMVAILWVFRKPFLGLDWGFDPTAFAAGGLVGVGWLVTASTGATQPGLSTLGAGALVAWGICRIIGTSLLVPVIEEAFFRGYLLRWLGGDHVIRTVFAVAGSSLAFAMLHGRLIEAGVAGVIFALVALRRGRVTDAIIAHATANGVIAIAAAMSGDWSLI</sequence>
<evidence type="ECO:0000313" key="11">
    <source>
        <dbReference type="Proteomes" id="UP001623232"/>
    </source>
</evidence>
<keyword evidence="3" id="KW-0645">Protease</keyword>
<evidence type="ECO:0000256" key="1">
    <source>
        <dbReference type="ARBA" id="ARBA00004651"/>
    </source>
</evidence>
<feature type="transmembrane region" description="Helical" evidence="8">
    <location>
        <begin position="46"/>
        <end position="63"/>
    </location>
</feature>
<dbReference type="EMBL" id="CP123584">
    <property type="protein sequence ID" value="WZK90691.1"/>
    <property type="molecule type" value="Genomic_DNA"/>
</dbReference>